<evidence type="ECO:0000313" key="9">
    <source>
        <dbReference type="Proteomes" id="UP001497623"/>
    </source>
</evidence>
<reference evidence="8 9" key="1">
    <citation type="submission" date="2024-05" db="EMBL/GenBank/DDBJ databases">
        <authorList>
            <person name="Wallberg A."/>
        </authorList>
    </citation>
    <scope>NUCLEOTIDE SEQUENCE [LARGE SCALE GENOMIC DNA]</scope>
</reference>
<dbReference type="Gene3D" id="2.40.100.10">
    <property type="entry name" value="Cyclophilin-like"/>
    <property type="match status" value="1"/>
</dbReference>
<evidence type="ECO:0000256" key="2">
    <source>
        <dbReference type="ARBA" id="ARBA00007365"/>
    </source>
</evidence>
<dbReference type="PROSITE" id="PS50072">
    <property type="entry name" value="CSA_PPIASE_2"/>
    <property type="match status" value="1"/>
</dbReference>
<evidence type="ECO:0000256" key="5">
    <source>
        <dbReference type="RuleBase" id="RU363019"/>
    </source>
</evidence>
<comment type="subcellular location">
    <subcellularLocation>
        <location evidence="1">Nucleus</location>
    </subcellularLocation>
</comment>
<dbReference type="GO" id="GO:0003755">
    <property type="term" value="F:peptidyl-prolyl cis-trans isomerase activity"/>
    <property type="evidence" value="ECO:0007669"/>
    <property type="project" value="UniProtKB-UniRule"/>
</dbReference>
<feature type="region of interest" description="Disordered" evidence="6">
    <location>
        <begin position="216"/>
        <end position="251"/>
    </location>
</feature>
<dbReference type="Proteomes" id="UP001497623">
    <property type="component" value="Unassembled WGS sequence"/>
</dbReference>
<dbReference type="InterPro" id="IPR044666">
    <property type="entry name" value="Cyclophilin_A-like"/>
</dbReference>
<evidence type="ECO:0000256" key="3">
    <source>
        <dbReference type="ARBA" id="ARBA00023242"/>
    </source>
</evidence>
<dbReference type="Pfam" id="PF00160">
    <property type="entry name" value="Pro_isomerase"/>
    <property type="match status" value="1"/>
</dbReference>
<comment type="caution">
    <text evidence="8">The sequence shown here is derived from an EMBL/GenBank/DDBJ whole genome shotgun (WGS) entry which is preliminary data.</text>
</comment>
<feature type="signal peptide" evidence="5">
    <location>
        <begin position="1"/>
        <end position="21"/>
    </location>
</feature>
<organism evidence="8 9">
    <name type="scientific">Meganyctiphanes norvegica</name>
    <name type="common">Northern krill</name>
    <name type="synonym">Thysanopoda norvegica</name>
    <dbReference type="NCBI Taxonomy" id="48144"/>
    <lineage>
        <taxon>Eukaryota</taxon>
        <taxon>Metazoa</taxon>
        <taxon>Ecdysozoa</taxon>
        <taxon>Arthropoda</taxon>
        <taxon>Crustacea</taxon>
        <taxon>Multicrustacea</taxon>
        <taxon>Malacostraca</taxon>
        <taxon>Eumalacostraca</taxon>
        <taxon>Eucarida</taxon>
        <taxon>Euphausiacea</taxon>
        <taxon>Euphausiidae</taxon>
        <taxon>Meganyctiphanes</taxon>
    </lineage>
</organism>
<sequence>MCHFCLMNLFIMGKLLKVSTPGDICLEDWTNQMKKHSCVYTALRNRKYFNNAVFHVSITSHVIKKGSSEVAHDIYERPFKDEFHSRLRFVRRGLVAMANGGPNDNGSQFFFTLGSTPELQNKHTIFGKVAGQTLYNLPRFEEGLMGKDDRPEYPHKIIRTQILSNPYSDIYPRVKIENEIPKEERRKKKKGTKNFKLLSFGDEAEEEEDEVIAATKNFSTKGNSAHDIADDPTLSSSTGNKNAESSDALER</sequence>
<evidence type="ECO:0000256" key="4">
    <source>
        <dbReference type="ARBA" id="ARBA00046368"/>
    </source>
</evidence>
<keyword evidence="5" id="KW-0732">Signal</keyword>
<comment type="subunit">
    <text evidence="4">Part of the activated spliceosome B/catalytic step 1 spliceosome, one of the forms of the spliceosome which has a well-formed active site but still cannot catalyze the branching reaction and is composed at least of 52 proteins, the U2, U5 and U6 snRNAs and the pre-mRNA. Recruited during early steps of activated spliceosome B maturation, it is probably one of the first proteins released from this complex as he matures to the spliceosome C complex. Component of the minor spliceosome, which splices U12-type introns.</text>
</comment>
<dbReference type="AlphaFoldDB" id="A0AAV2RYF2"/>
<comment type="similarity">
    <text evidence="2 5">Belongs to the cyclophilin-type PPIase family.</text>
</comment>
<accession>A0AAV2RYF2</accession>
<comment type="function">
    <text evidence="5">PPIases accelerate the folding of proteins. It catalyzes the cis-trans isomerization of proline imidic peptide bonds in oligopeptides.</text>
</comment>
<proteinExistence type="inferred from homology"/>
<dbReference type="SUPFAM" id="SSF50891">
    <property type="entry name" value="Cyclophilin-like"/>
    <property type="match status" value="1"/>
</dbReference>
<gene>
    <name evidence="8" type="ORF">MNOR_LOCUS30091</name>
</gene>
<keyword evidence="3" id="KW-0539">Nucleus</keyword>
<dbReference type="EMBL" id="CAXKWB010036132">
    <property type="protein sequence ID" value="CAL4147583.1"/>
    <property type="molecule type" value="Genomic_DNA"/>
</dbReference>
<feature type="compositionally biased region" description="Polar residues" evidence="6">
    <location>
        <begin position="233"/>
        <end position="245"/>
    </location>
</feature>
<dbReference type="PRINTS" id="PR00153">
    <property type="entry name" value="CSAPPISMRASE"/>
</dbReference>
<evidence type="ECO:0000256" key="6">
    <source>
        <dbReference type="SAM" id="MobiDB-lite"/>
    </source>
</evidence>
<evidence type="ECO:0000259" key="7">
    <source>
        <dbReference type="PROSITE" id="PS50072"/>
    </source>
</evidence>
<keyword evidence="9" id="KW-1185">Reference proteome</keyword>
<name>A0AAV2RYF2_MEGNR</name>
<dbReference type="InterPro" id="IPR002130">
    <property type="entry name" value="Cyclophilin-type_PPIase_dom"/>
</dbReference>
<evidence type="ECO:0000313" key="8">
    <source>
        <dbReference type="EMBL" id="CAL4147583.1"/>
    </source>
</evidence>
<dbReference type="PANTHER" id="PTHR45625:SF6">
    <property type="entry name" value="SPLICEOSOME-ASSOCIATED PROTEIN CWC27 HOMOLOG"/>
    <property type="match status" value="1"/>
</dbReference>
<comment type="catalytic activity">
    <reaction evidence="5">
        <text>[protein]-peptidylproline (omega=180) = [protein]-peptidylproline (omega=0)</text>
        <dbReference type="Rhea" id="RHEA:16237"/>
        <dbReference type="Rhea" id="RHEA-COMP:10747"/>
        <dbReference type="Rhea" id="RHEA-COMP:10748"/>
        <dbReference type="ChEBI" id="CHEBI:83833"/>
        <dbReference type="ChEBI" id="CHEBI:83834"/>
        <dbReference type="EC" id="5.2.1.8"/>
    </reaction>
</comment>
<dbReference type="EC" id="5.2.1.8" evidence="5"/>
<dbReference type="InterPro" id="IPR029000">
    <property type="entry name" value="Cyclophilin-like_dom_sf"/>
</dbReference>
<feature type="chain" id="PRO_5043088072" description="Peptidyl-prolyl cis-trans isomerase" evidence="5">
    <location>
        <begin position="22"/>
        <end position="251"/>
    </location>
</feature>
<dbReference type="FunFam" id="2.40.100.10:FF:000108">
    <property type="entry name" value="Peptidyl-prolyl cis-trans isomerase, putative"/>
    <property type="match status" value="1"/>
</dbReference>
<keyword evidence="5" id="KW-0697">Rotamase</keyword>
<keyword evidence="5" id="KW-0413">Isomerase</keyword>
<feature type="non-terminal residue" evidence="8">
    <location>
        <position position="251"/>
    </location>
</feature>
<evidence type="ECO:0000256" key="1">
    <source>
        <dbReference type="ARBA" id="ARBA00004123"/>
    </source>
</evidence>
<dbReference type="PANTHER" id="PTHR45625">
    <property type="entry name" value="PEPTIDYL-PROLYL CIS-TRANS ISOMERASE-RELATED"/>
    <property type="match status" value="1"/>
</dbReference>
<dbReference type="GO" id="GO:0071013">
    <property type="term" value="C:catalytic step 2 spliceosome"/>
    <property type="evidence" value="ECO:0007669"/>
    <property type="project" value="TreeGrafter"/>
</dbReference>
<feature type="domain" description="PPIase cyclophilin-type" evidence="7">
    <location>
        <begin position="22"/>
        <end position="162"/>
    </location>
</feature>
<protein>
    <recommendedName>
        <fullName evidence="5">Peptidyl-prolyl cis-trans isomerase</fullName>
        <shortName evidence="5">PPIase</shortName>
        <ecNumber evidence="5">5.2.1.8</ecNumber>
    </recommendedName>
</protein>